<name>A0A6J5JX09_9GAMM</name>
<evidence type="ECO:0000256" key="2">
    <source>
        <dbReference type="ARBA" id="ARBA00008445"/>
    </source>
</evidence>
<comment type="caution">
    <text evidence="9">Lacks conserved residue(s) required for the propagation of feature annotation.</text>
</comment>
<dbReference type="AlphaFoldDB" id="A0A6J5JX09"/>
<evidence type="ECO:0000256" key="3">
    <source>
        <dbReference type="ARBA" id="ARBA00022448"/>
    </source>
</evidence>
<reference evidence="10 11" key="1">
    <citation type="submission" date="2020-04" db="EMBL/GenBank/DDBJ databases">
        <authorList>
            <person name="Graf S J."/>
        </authorList>
    </citation>
    <scope>NUCLEOTIDE SEQUENCE [LARGE SCALE GENOMIC DNA]</scope>
    <source>
        <strain evidence="10">1</strain>
    </source>
</reference>
<evidence type="ECO:0000313" key="10">
    <source>
        <dbReference type="EMBL" id="CAB3976465.1"/>
    </source>
</evidence>
<gene>
    <name evidence="10" type="ORF">ESZ_00274</name>
</gene>
<keyword evidence="5 9" id="KW-0653">Protein transport</keyword>
<comment type="similarity">
    <text evidence="2 9">Belongs to the SecG family.</text>
</comment>
<evidence type="ECO:0000256" key="7">
    <source>
        <dbReference type="ARBA" id="ARBA00023010"/>
    </source>
</evidence>
<dbReference type="KEGG" id="acil:ESZ_00274"/>
<protein>
    <recommendedName>
        <fullName evidence="9">Protein-export membrane protein SecG</fullName>
    </recommendedName>
</protein>
<dbReference type="InterPro" id="IPR004692">
    <property type="entry name" value="SecG"/>
</dbReference>
<keyword evidence="9" id="KW-1003">Cell membrane</keyword>
<sequence>MLNFLLTFHIILAGLLITFILINKGKGSEIGATFNNNIDFMSSKESNSLIKKIIIILTILLLLSIIFINITNNKQKNNQEKEIVKIIEK</sequence>
<dbReference type="NCBIfam" id="TIGR00810">
    <property type="entry name" value="secG"/>
    <property type="match status" value="1"/>
</dbReference>
<dbReference type="Proteomes" id="UP000509549">
    <property type="component" value="Chromosome"/>
</dbReference>
<comment type="subcellular location">
    <subcellularLocation>
        <location evidence="9">Cell membrane</location>
        <topology evidence="9">Multi-pass membrane protein</topology>
    </subcellularLocation>
    <subcellularLocation>
        <location evidence="1">Membrane</location>
        <topology evidence="1">Multi-pass membrane protein</topology>
    </subcellularLocation>
</comment>
<dbReference type="RefSeq" id="WP_176604992.1">
    <property type="nucleotide sequence ID" value="NZ_LR794158.1"/>
</dbReference>
<accession>A0A6J5JX09</accession>
<dbReference type="GO" id="GO:0005886">
    <property type="term" value="C:plasma membrane"/>
    <property type="evidence" value="ECO:0007669"/>
    <property type="project" value="UniProtKB-SubCell"/>
</dbReference>
<dbReference type="Pfam" id="PF03840">
    <property type="entry name" value="SecG"/>
    <property type="match status" value="1"/>
</dbReference>
<dbReference type="EMBL" id="LR794158">
    <property type="protein sequence ID" value="CAB3976465.1"/>
    <property type="molecule type" value="Genomic_DNA"/>
</dbReference>
<keyword evidence="8 9" id="KW-0472">Membrane</keyword>
<comment type="function">
    <text evidence="9">Involved in protein export. Participates in an early event of protein translocation.</text>
</comment>
<keyword evidence="4 9" id="KW-0812">Transmembrane</keyword>
<keyword evidence="3 9" id="KW-0813">Transport</keyword>
<evidence type="ECO:0000256" key="6">
    <source>
        <dbReference type="ARBA" id="ARBA00022989"/>
    </source>
</evidence>
<evidence type="ECO:0000256" key="9">
    <source>
        <dbReference type="RuleBase" id="RU365087"/>
    </source>
</evidence>
<evidence type="ECO:0000313" key="11">
    <source>
        <dbReference type="Proteomes" id="UP000509549"/>
    </source>
</evidence>
<evidence type="ECO:0000256" key="5">
    <source>
        <dbReference type="ARBA" id="ARBA00022927"/>
    </source>
</evidence>
<keyword evidence="7 9" id="KW-0811">Translocation</keyword>
<keyword evidence="11" id="KW-1185">Reference proteome</keyword>
<dbReference type="GO" id="GO:0015450">
    <property type="term" value="F:protein-transporting ATPase activity"/>
    <property type="evidence" value="ECO:0007669"/>
    <property type="project" value="UniProtKB-UniRule"/>
</dbReference>
<dbReference type="GO" id="GO:0009306">
    <property type="term" value="P:protein secretion"/>
    <property type="evidence" value="ECO:0007669"/>
    <property type="project" value="UniProtKB-UniRule"/>
</dbReference>
<keyword evidence="6 9" id="KW-1133">Transmembrane helix</keyword>
<evidence type="ECO:0000256" key="4">
    <source>
        <dbReference type="ARBA" id="ARBA00022692"/>
    </source>
</evidence>
<proteinExistence type="inferred from homology"/>
<feature type="transmembrane region" description="Helical" evidence="9">
    <location>
        <begin position="51"/>
        <end position="71"/>
    </location>
</feature>
<organism evidence="10 11">
    <name type="scientific">Candidatus Azoamicus ciliaticola</name>
    <dbReference type="NCBI Taxonomy" id="2652803"/>
    <lineage>
        <taxon>Bacteria</taxon>
        <taxon>Pseudomonadati</taxon>
        <taxon>Pseudomonadota</taxon>
        <taxon>Gammaproteobacteria</taxon>
        <taxon>Candidatus Azoamicaceae</taxon>
        <taxon>Candidatus Azoamicus</taxon>
    </lineage>
</organism>
<evidence type="ECO:0000256" key="8">
    <source>
        <dbReference type="ARBA" id="ARBA00023136"/>
    </source>
</evidence>
<evidence type="ECO:0000256" key="1">
    <source>
        <dbReference type="ARBA" id="ARBA00004141"/>
    </source>
</evidence>